<keyword evidence="2" id="KW-0325">Glycoprotein</keyword>
<dbReference type="PANTHER" id="PTHR10340">
    <property type="entry name" value="SPHINGOMYELIN PHOSPHODIESTERASE"/>
    <property type="match status" value="1"/>
</dbReference>
<feature type="compositionally biased region" description="Acidic residues" evidence="3">
    <location>
        <begin position="218"/>
        <end position="229"/>
    </location>
</feature>
<dbReference type="GO" id="GO:0000298">
    <property type="term" value="F:endopolyphosphatase activity"/>
    <property type="evidence" value="ECO:0007669"/>
    <property type="project" value="TreeGrafter"/>
</dbReference>
<name>A0A395ITX5_9HELO</name>
<sequence length="261" mass="30069">MEWLRIQLQFMRDRGMKVILTGHVPPARTDSKSLWDETCWQKYTLWLQQYRDIIVGGLFGHMNIDHFMIHDTQDIDLLLFEGKSAAPPRALMDDEFTVQSAGGYLEDLREDWSVLPNPKNLPVSMGIDEEDLEPSNLTDASGGKAKKGKKSKKEKKRDKKRKELKKFGGPWGERFQITHVGPSIVPNYFPTLRVIEYNITGLDDSAVWSDSLGSSDEQVDWLDQEEEDRLSDHANADSTDHIHADDDDFSVEKRKKKHQKR</sequence>
<dbReference type="GO" id="GO:0000324">
    <property type="term" value="C:fungal-type vacuole"/>
    <property type="evidence" value="ECO:0007669"/>
    <property type="project" value="TreeGrafter"/>
</dbReference>
<evidence type="ECO:0000256" key="2">
    <source>
        <dbReference type="ARBA" id="ARBA00023180"/>
    </source>
</evidence>
<feature type="region of interest" description="Disordered" evidence="3">
    <location>
        <begin position="125"/>
        <end position="163"/>
    </location>
</feature>
<keyword evidence="5" id="KW-1185">Reference proteome</keyword>
<dbReference type="GO" id="GO:0006798">
    <property type="term" value="P:polyphosphate catabolic process"/>
    <property type="evidence" value="ECO:0007669"/>
    <property type="project" value="TreeGrafter"/>
</dbReference>
<evidence type="ECO:0000313" key="5">
    <source>
        <dbReference type="Proteomes" id="UP000249056"/>
    </source>
</evidence>
<dbReference type="GO" id="GO:0004309">
    <property type="term" value="F:exopolyphosphatase activity"/>
    <property type="evidence" value="ECO:0007669"/>
    <property type="project" value="TreeGrafter"/>
</dbReference>
<comment type="caution">
    <text evidence="4">The sequence shown here is derived from an EMBL/GenBank/DDBJ whole genome shotgun (WGS) entry which is preliminary data.</text>
</comment>
<protein>
    <recommendedName>
        <fullName evidence="6">Endopolyphosphatase</fullName>
    </recommendedName>
</protein>
<dbReference type="PANTHER" id="PTHR10340:SF55">
    <property type="entry name" value="ENDOPOLYPHOSPHATASE"/>
    <property type="match status" value="1"/>
</dbReference>
<proteinExistence type="predicted"/>
<keyword evidence="1" id="KW-0378">Hydrolase</keyword>
<dbReference type="GO" id="GO:0008081">
    <property type="term" value="F:phosphoric diester hydrolase activity"/>
    <property type="evidence" value="ECO:0007669"/>
    <property type="project" value="TreeGrafter"/>
</dbReference>
<feature type="region of interest" description="Disordered" evidence="3">
    <location>
        <begin position="218"/>
        <end position="261"/>
    </location>
</feature>
<dbReference type="OrthoDB" id="348678at2759"/>
<gene>
    <name evidence="4" type="ORF">DID88_003401</name>
</gene>
<dbReference type="Proteomes" id="UP000249056">
    <property type="component" value="Unassembled WGS sequence"/>
</dbReference>
<feature type="compositionally biased region" description="Basic residues" evidence="3">
    <location>
        <begin position="144"/>
        <end position="163"/>
    </location>
</feature>
<dbReference type="AlphaFoldDB" id="A0A395ITX5"/>
<evidence type="ECO:0000313" key="4">
    <source>
        <dbReference type="EMBL" id="RAL63755.1"/>
    </source>
</evidence>
<evidence type="ECO:0000256" key="3">
    <source>
        <dbReference type="SAM" id="MobiDB-lite"/>
    </source>
</evidence>
<evidence type="ECO:0000256" key="1">
    <source>
        <dbReference type="ARBA" id="ARBA00022801"/>
    </source>
</evidence>
<organism evidence="4 5">
    <name type="scientific">Monilinia fructigena</name>
    <dbReference type="NCBI Taxonomy" id="38457"/>
    <lineage>
        <taxon>Eukaryota</taxon>
        <taxon>Fungi</taxon>
        <taxon>Dikarya</taxon>
        <taxon>Ascomycota</taxon>
        <taxon>Pezizomycotina</taxon>
        <taxon>Leotiomycetes</taxon>
        <taxon>Helotiales</taxon>
        <taxon>Sclerotiniaceae</taxon>
        <taxon>Monilinia</taxon>
    </lineage>
</organism>
<evidence type="ECO:0008006" key="6">
    <source>
        <dbReference type="Google" id="ProtNLM"/>
    </source>
</evidence>
<feature type="compositionally biased region" description="Basic and acidic residues" evidence="3">
    <location>
        <begin position="230"/>
        <end position="244"/>
    </location>
</feature>
<reference evidence="4 5" key="1">
    <citation type="submission" date="2018-06" db="EMBL/GenBank/DDBJ databases">
        <title>Genome Sequence of the Brown Rot Fungal Pathogen Monilinia fructigena.</title>
        <authorList>
            <person name="Landi L."/>
            <person name="De Miccolis Angelini R.M."/>
            <person name="Pollastro S."/>
            <person name="Abate D."/>
            <person name="Faretra F."/>
            <person name="Romanazzi G."/>
        </authorList>
    </citation>
    <scope>NUCLEOTIDE SEQUENCE [LARGE SCALE GENOMIC DNA]</scope>
    <source>
        <strain evidence="4 5">Mfrg269</strain>
    </source>
</reference>
<dbReference type="EMBL" id="QKRW01000017">
    <property type="protein sequence ID" value="RAL63755.1"/>
    <property type="molecule type" value="Genomic_DNA"/>
</dbReference>
<accession>A0A395ITX5</accession>